<sequence length="188" mass="19975">MSTSAAMFNHVSPHVHVAIVSKPRLPGLTALALAAQNLEVEFVAHSMIQPLTLSFPALLVHKASACLSPRFLKSPAPLCGEEPLSSLLACPLQVTGTCCHRCSPSHPQRPTLARQPEIHLVRANQRARRKAIASQSGLAFCAWAPRRQSLAGPALRCEAAGRGSQYRGVTPVAQAAPSASWRLGRGQG</sequence>
<dbReference type="EMBL" id="KZ680210">
    <property type="protein sequence ID" value="PTB67836.1"/>
    <property type="molecule type" value="Genomic_DNA"/>
</dbReference>
<organism evidence="1 2">
    <name type="scientific">Trichoderma citrinoviride</name>
    <dbReference type="NCBI Taxonomy" id="58853"/>
    <lineage>
        <taxon>Eukaryota</taxon>
        <taxon>Fungi</taxon>
        <taxon>Dikarya</taxon>
        <taxon>Ascomycota</taxon>
        <taxon>Pezizomycotina</taxon>
        <taxon>Sordariomycetes</taxon>
        <taxon>Hypocreomycetidae</taxon>
        <taxon>Hypocreales</taxon>
        <taxon>Hypocreaceae</taxon>
        <taxon>Trichoderma</taxon>
    </lineage>
</organism>
<gene>
    <name evidence="1" type="ORF">BBK36DRAFT_1157522</name>
</gene>
<reference evidence="2" key="1">
    <citation type="submission" date="2016-07" db="EMBL/GenBank/DDBJ databases">
        <title>Multiple horizontal gene transfer events from other fungi enriched the ability of initially mycotrophic Trichoderma (Ascomycota) to feed on dead plant biomass.</title>
        <authorList>
            <consortium name="DOE Joint Genome Institute"/>
            <person name="Atanasova L."/>
            <person name="Chenthamara K."/>
            <person name="Zhang J."/>
            <person name="Grujic M."/>
            <person name="Henrissat B."/>
            <person name="Kuo A."/>
            <person name="Aerts A."/>
            <person name="Salamov A."/>
            <person name="Lipzen A."/>
            <person name="Labutti K."/>
            <person name="Barry K."/>
            <person name="Miao Y."/>
            <person name="Rahimi M.J."/>
            <person name="Shen Q."/>
            <person name="Grigoriev I.V."/>
            <person name="Kubicek C.P."/>
            <person name="Druzhinina I.S."/>
        </authorList>
    </citation>
    <scope>NUCLEOTIDE SEQUENCE [LARGE SCALE GENOMIC DNA]</scope>
    <source>
        <strain evidence="2">TUCIM 6016</strain>
    </source>
</reference>
<accession>A0A2T4BEU7</accession>
<name>A0A2T4BEU7_9HYPO</name>
<dbReference type="OrthoDB" id="10484809at2759"/>
<protein>
    <submittedName>
        <fullName evidence="1">Uncharacterized protein</fullName>
    </submittedName>
</protein>
<evidence type="ECO:0000313" key="2">
    <source>
        <dbReference type="Proteomes" id="UP000241546"/>
    </source>
</evidence>
<dbReference type="GeneID" id="36602137"/>
<dbReference type="RefSeq" id="XP_024751156.1">
    <property type="nucleotide sequence ID" value="XM_024894019.1"/>
</dbReference>
<proteinExistence type="predicted"/>
<dbReference type="Proteomes" id="UP000241546">
    <property type="component" value="Unassembled WGS sequence"/>
</dbReference>
<dbReference type="AlphaFoldDB" id="A0A2T4BEU7"/>
<evidence type="ECO:0000313" key="1">
    <source>
        <dbReference type="EMBL" id="PTB67836.1"/>
    </source>
</evidence>
<keyword evidence="2" id="KW-1185">Reference proteome</keyword>